<protein>
    <submittedName>
        <fullName evidence="1">Uncharacterized protein</fullName>
    </submittedName>
</protein>
<dbReference type="Pfam" id="PF19860">
    <property type="entry name" value="DUF6334"/>
    <property type="match status" value="1"/>
</dbReference>
<proteinExistence type="predicted"/>
<accession>A0A399SM01</accession>
<dbReference type="EMBL" id="QWGE01000001">
    <property type="protein sequence ID" value="RIJ42987.1"/>
    <property type="molecule type" value="Genomic_DNA"/>
</dbReference>
<evidence type="ECO:0000313" key="2">
    <source>
        <dbReference type="Proteomes" id="UP000266005"/>
    </source>
</evidence>
<comment type="caution">
    <text evidence="1">The sequence shown here is derived from an EMBL/GenBank/DDBJ whole genome shotgun (WGS) entry which is preliminary data.</text>
</comment>
<gene>
    <name evidence="1" type="ORF">D1627_03890</name>
</gene>
<name>A0A399SM01_9BACT</name>
<dbReference type="OrthoDB" id="6399959at2"/>
<evidence type="ECO:0000313" key="1">
    <source>
        <dbReference type="EMBL" id="RIJ42987.1"/>
    </source>
</evidence>
<dbReference type="InterPro" id="IPR046297">
    <property type="entry name" value="DUF6334"/>
</dbReference>
<reference evidence="2" key="1">
    <citation type="submission" date="2018-08" db="EMBL/GenBank/DDBJ databases">
        <title>Mucilaginibacter sp. MYSH2.</title>
        <authorList>
            <person name="Seo T."/>
        </authorList>
    </citation>
    <scope>NUCLEOTIDE SEQUENCE [LARGE SCALE GENOMIC DNA]</scope>
    <source>
        <strain evidence="2">KIRAN</strain>
    </source>
</reference>
<keyword evidence="2" id="KW-1185">Reference proteome</keyword>
<dbReference type="Proteomes" id="UP000266005">
    <property type="component" value="Unassembled WGS sequence"/>
</dbReference>
<dbReference type="RefSeq" id="WP_119430869.1">
    <property type="nucleotide sequence ID" value="NZ_QWGE01000001.1"/>
</dbReference>
<sequence>MQSITDLDSLTGQEVRQAFALHDLQFGWLQQVIFQVEEAYLVVSVEEDSDEIILSILTELDVEALAGQFSRTQIANQRKRIGWLWRMTNSRGYDDGFQVEFDDREGTNVQLIAEASQIRMTIFQRF</sequence>
<organism evidence="1 2">
    <name type="scientific">Pontibacter oryzae</name>
    <dbReference type="NCBI Taxonomy" id="2304593"/>
    <lineage>
        <taxon>Bacteria</taxon>
        <taxon>Pseudomonadati</taxon>
        <taxon>Bacteroidota</taxon>
        <taxon>Cytophagia</taxon>
        <taxon>Cytophagales</taxon>
        <taxon>Hymenobacteraceae</taxon>
        <taxon>Pontibacter</taxon>
    </lineage>
</organism>
<dbReference type="AlphaFoldDB" id="A0A399SM01"/>